<gene>
    <name evidence="2" type="ORF">GLV81_01445</name>
</gene>
<evidence type="ECO:0000313" key="3">
    <source>
        <dbReference type="Proteomes" id="UP000426027"/>
    </source>
</evidence>
<dbReference type="PANTHER" id="PTHR38477">
    <property type="entry name" value="HYPOTHETICAL EXPORTED PROTEIN"/>
    <property type="match status" value="1"/>
</dbReference>
<organism evidence="2 3">
    <name type="scientific">Phnomibacter ginsenosidimutans</name>
    <dbReference type="NCBI Taxonomy" id="2676868"/>
    <lineage>
        <taxon>Bacteria</taxon>
        <taxon>Pseudomonadati</taxon>
        <taxon>Bacteroidota</taxon>
        <taxon>Chitinophagia</taxon>
        <taxon>Chitinophagales</taxon>
        <taxon>Chitinophagaceae</taxon>
        <taxon>Phnomibacter</taxon>
    </lineage>
</organism>
<dbReference type="KEGG" id="fls:GLV81_01445"/>
<name>A0A6I6GA55_9BACT</name>
<sequence>MRLYTALFLGLLSVSAMAGTNGTGRENLDKEAQLYKMPVAYIKAATELYQQLQLQQKGLEKDIFVKAYKGYLHLQAQGLVHNADMLSIADFSQSNQNKRLYIINLRTRSLMMHTYVSHGRNSGNVMATSFSNVNNSNKSVLGFLLTADTYVGANGLSLRFRGMERGINDMVTTRAIVVHGSKFVNEQELARRGEMVNSLGCPAVPMAQSKTIIEAIKGGSVYFIYHPDEMYANRSPILNTPLQTTLLPMLASQPITDSLTPPNSNAITRNN</sequence>
<protein>
    <recommendedName>
        <fullName evidence="4">Murein L,D-transpeptidase catalytic domain family protein</fullName>
    </recommendedName>
</protein>
<keyword evidence="1" id="KW-0732">Signal</keyword>
<dbReference type="PANTHER" id="PTHR38477:SF1">
    <property type="entry name" value="MUREIN L,D-TRANSPEPTIDASE CATALYTIC DOMAIN FAMILY PROTEIN"/>
    <property type="match status" value="1"/>
</dbReference>
<reference evidence="2 3" key="1">
    <citation type="submission" date="2019-11" db="EMBL/GenBank/DDBJ databases">
        <authorList>
            <person name="Im W.T."/>
        </authorList>
    </citation>
    <scope>NUCLEOTIDE SEQUENCE [LARGE SCALE GENOMIC DNA]</scope>
    <source>
        <strain evidence="2 3">SB-02</strain>
    </source>
</reference>
<feature type="signal peptide" evidence="1">
    <location>
        <begin position="1"/>
        <end position="18"/>
    </location>
</feature>
<dbReference type="EMBL" id="CP046566">
    <property type="protein sequence ID" value="QGW26940.1"/>
    <property type="molecule type" value="Genomic_DNA"/>
</dbReference>
<dbReference type="Proteomes" id="UP000426027">
    <property type="component" value="Chromosome"/>
</dbReference>
<dbReference type="InterPro" id="IPR032676">
    <property type="entry name" value="YkuD_2"/>
</dbReference>
<feature type="chain" id="PRO_5026011573" description="Murein L,D-transpeptidase catalytic domain family protein" evidence="1">
    <location>
        <begin position="19"/>
        <end position="271"/>
    </location>
</feature>
<evidence type="ECO:0008006" key="4">
    <source>
        <dbReference type="Google" id="ProtNLM"/>
    </source>
</evidence>
<keyword evidence="3" id="KW-1185">Reference proteome</keyword>
<proteinExistence type="predicted"/>
<accession>A0A6I6GA55</accession>
<evidence type="ECO:0000313" key="2">
    <source>
        <dbReference type="EMBL" id="QGW26940.1"/>
    </source>
</evidence>
<dbReference type="Pfam" id="PF13645">
    <property type="entry name" value="YkuD_2"/>
    <property type="match status" value="1"/>
</dbReference>
<dbReference type="AlphaFoldDB" id="A0A6I6GA55"/>
<evidence type="ECO:0000256" key="1">
    <source>
        <dbReference type="SAM" id="SignalP"/>
    </source>
</evidence>
<dbReference type="RefSeq" id="WP_157476192.1">
    <property type="nucleotide sequence ID" value="NZ_CP046566.1"/>
</dbReference>